<evidence type="ECO:0000313" key="4">
    <source>
        <dbReference type="EMBL" id="AYV46233.1"/>
    </source>
</evidence>
<dbReference type="Pfam" id="PF18166">
    <property type="entry name" value="pP_pnuc_2"/>
    <property type="match status" value="1"/>
</dbReference>
<keyword evidence="7" id="KW-1185">Reference proteome</keyword>
<feature type="region of interest" description="Disordered" evidence="1">
    <location>
        <begin position="283"/>
        <end position="302"/>
    </location>
</feature>
<reference evidence="4 7" key="2">
    <citation type="submission" date="2018-01" db="EMBL/GenBank/DDBJ databases">
        <title>Complete genome sequence of Caulobacter flavus RHGG3.</title>
        <authorList>
            <person name="Yang E."/>
        </authorList>
    </citation>
    <scope>NUCLEOTIDE SEQUENCE [LARGE SCALE GENOMIC DNA]</scope>
    <source>
        <strain evidence="4 7">RHGG3</strain>
    </source>
</reference>
<organism evidence="5 6">
    <name type="scientific">Caulobacter flavus</name>
    <dbReference type="NCBI Taxonomy" id="1679497"/>
    <lineage>
        <taxon>Bacteria</taxon>
        <taxon>Pseudomonadati</taxon>
        <taxon>Pseudomonadota</taxon>
        <taxon>Alphaproteobacteria</taxon>
        <taxon>Caulobacterales</taxon>
        <taxon>Caulobacteraceae</taxon>
        <taxon>Caulobacter</taxon>
    </lineage>
</organism>
<dbReference type="OrthoDB" id="712022at2"/>
<evidence type="ECO:0000259" key="2">
    <source>
        <dbReference type="Pfam" id="PF18165"/>
    </source>
</evidence>
<dbReference type="InterPro" id="IPR041584">
    <property type="entry name" value="Put_pPIWI_pnuc_2"/>
</dbReference>
<name>A0A2N5CQ65_9CAUL</name>
<dbReference type="RefSeq" id="WP_101714340.1">
    <property type="nucleotide sequence ID" value="NZ_CP026100.1"/>
</dbReference>
<dbReference type="InterPro" id="IPR040556">
    <property type="entry name" value="pP_pnuc_1"/>
</dbReference>
<dbReference type="AlphaFoldDB" id="A0A2N5CQ65"/>
<proteinExistence type="predicted"/>
<dbReference type="EMBL" id="PJRQ01000039">
    <property type="protein sequence ID" value="PLR09953.1"/>
    <property type="molecule type" value="Genomic_DNA"/>
</dbReference>
<reference evidence="5 6" key="1">
    <citation type="submission" date="2017-12" db="EMBL/GenBank/DDBJ databases">
        <title>The genome sequence of Caulobacter flavus CGMCC1 15093.</title>
        <authorList>
            <person name="Gao J."/>
            <person name="Mao X."/>
            <person name="Sun J."/>
        </authorList>
    </citation>
    <scope>NUCLEOTIDE SEQUENCE [LARGE SCALE GENOMIC DNA]</scope>
    <source>
        <strain evidence="5 6">CGMCC1 15093</strain>
    </source>
</reference>
<protein>
    <submittedName>
        <fullName evidence="5">Uncharacterized protein</fullName>
    </submittedName>
</protein>
<evidence type="ECO:0000313" key="6">
    <source>
        <dbReference type="Proteomes" id="UP000234483"/>
    </source>
</evidence>
<dbReference type="Pfam" id="PF18165">
    <property type="entry name" value="pP_pnuc_1"/>
    <property type="match status" value="1"/>
</dbReference>
<evidence type="ECO:0000256" key="1">
    <source>
        <dbReference type="SAM" id="MobiDB-lite"/>
    </source>
</evidence>
<evidence type="ECO:0000313" key="7">
    <source>
        <dbReference type="Proteomes" id="UP000281192"/>
    </source>
</evidence>
<dbReference type="EMBL" id="CP026100">
    <property type="protein sequence ID" value="AYV46233.1"/>
    <property type="molecule type" value="Genomic_DNA"/>
</dbReference>
<gene>
    <name evidence="4" type="ORF">C1707_08170</name>
    <name evidence="5" type="ORF">CFHF_17835</name>
</gene>
<evidence type="ECO:0000259" key="3">
    <source>
        <dbReference type="Pfam" id="PF18166"/>
    </source>
</evidence>
<feature type="domain" description="Predicted pPIWI-associating nuclease" evidence="2">
    <location>
        <begin position="28"/>
        <end position="158"/>
    </location>
</feature>
<dbReference type="Proteomes" id="UP000234483">
    <property type="component" value="Unassembled WGS sequence"/>
</dbReference>
<accession>A0A2N5CQ65</accession>
<evidence type="ECO:0000313" key="5">
    <source>
        <dbReference type="EMBL" id="PLR09953.1"/>
    </source>
</evidence>
<dbReference type="KEGG" id="cfh:C1707_08170"/>
<feature type="domain" description="Predicted pPIWI-associating nuclease group 2" evidence="3">
    <location>
        <begin position="169"/>
        <end position="288"/>
    </location>
</feature>
<feature type="compositionally biased region" description="Acidic residues" evidence="1">
    <location>
        <begin position="291"/>
        <end position="302"/>
    </location>
</feature>
<dbReference type="Proteomes" id="UP000281192">
    <property type="component" value="Chromosome"/>
</dbReference>
<sequence length="302" mass="33204">MTDIVPQTPPDWPTLQAGWDEFRLRWSNDDFTTKVLSGGLKVAMDADNPIGGNLFAAAVRELAGHILHTRAPDDAVRQCGWFVQARDTRTVTRAQRASYIAHAGLYPSYVEGTLGLDREEYIDPLIEAMDALNKATHVRPDTIVAGDAEIRVLADDILIALSSLMETVEQCRDAVIQELHKSINTPVLVKLMSETVGALDELSTHTIVEDTSVENIQIVDLGVHRLDLALEGTVYVTLQYGSGSDFRRGDGATMEDHYPFTANLEVSIGETLTFGEPTDLNVDNSSFYGLDPDDDEIEEEAV</sequence>